<keyword evidence="1" id="KW-0812">Transmembrane</keyword>
<organism evidence="2 3">
    <name type="scientific">Candidatus Bilophila faecipullorum</name>
    <dbReference type="NCBI Taxonomy" id="2838482"/>
    <lineage>
        <taxon>Bacteria</taxon>
        <taxon>Pseudomonadati</taxon>
        <taxon>Thermodesulfobacteriota</taxon>
        <taxon>Desulfovibrionia</taxon>
        <taxon>Desulfovibrionales</taxon>
        <taxon>Desulfovibrionaceae</taxon>
        <taxon>Bilophila</taxon>
    </lineage>
</organism>
<gene>
    <name evidence="2" type="ORF">H9874_10265</name>
</gene>
<proteinExistence type="predicted"/>
<reference evidence="2" key="1">
    <citation type="journal article" date="2021" name="PeerJ">
        <title>Extensive microbial diversity within the chicken gut microbiome revealed by metagenomics and culture.</title>
        <authorList>
            <person name="Gilroy R."/>
            <person name="Ravi A."/>
            <person name="Getino M."/>
            <person name="Pursley I."/>
            <person name="Horton D.L."/>
            <person name="Alikhan N.F."/>
            <person name="Baker D."/>
            <person name="Gharbi K."/>
            <person name="Hall N."/>
            <person name="Watson M."/>
            <person name="Adriaenssens E.M."/>
            <person name="Foster-Nyarko E."/>
            <person name="Jarju S."/>
            <person name="Secka A."/>
            <person name="Antonio M."/>
            <person name="Oren A."/>
            <person name="Chaudhuri R.R."/>
            <person name="La Ragione R."/>
            <person name="Hildebrand F."/>
            <person name="Pallen M.J."/>
        </authorList>
    </citation>
    <scope>NUCLEOTIDE SEQUENCE</scope>
    <source>
        <strain evidence="2">ChiSxjej5B17-1746</strain>
    </source>
</reference>
<feature type="transmembrane region" description="Helical" evidence="1">
    <location>
        <begin position="318"/>
        <end position="336"/>
    </location>
</feature>
<reference evidence="2" key="2">
    <citation type="submission" date="2021-04" db="EMBL/GenBank/DDBJ databases">
        <authorList>
            <person name="Gilroy R."/>
        </authorList>
    </citation>
    <scope>NUCLEOTIDE SEQUENCE</scope>
    <source>
        <strain evidence="2">ChiSxjej5B17-1746</strain>
    </source>
</reference>
<evidence type="ECO:0000313" key="2">
    <source>
        <dbReference type="EMBL" id="HIW79509.1"/>
    </source>
</evidence>
<evidence type="ECO:0000256" key="1">
    <source>
        <dbReference type="SAM" id="Phobius"/>
    </source>
</evidence>
<feature type="transmembrane region" description="Helical" evidence="1">
    <location>
        <begin position="288"/>
        <end position="312"/>
    </location>
</feature>
<evidence type="ECO:0000313" key="3">
    <source>
        <dbReference type="Proteomes" id="UP000824264"/>
    </source>
</evidence>
<dbReference type="EMBL" id="DXGI01000383">
    <property type="protein sequence ID" value="HIW79509.1"/>
    <property type="molecule type" value="Genomic_DNA"/>
</dbReference>
<dbReference type="AlphaFoldDB" id="A0A9D1R218"/>
<keyword evidence="1" id="KW-1133">Transmembrane helix</keyword>
<protein>
    <submittedName>
        <fullName evidence="2">Uncharacterized protein</fullName>
    </submittedName>
</protein>
<comment type="caution">
    <text evidence="2">The sequence shown here is derived from an EMBL/GenBank/DDBJ whole genome shotgun (WGS) entry which is preliminary data.</text>
</comment>
<accession>A0A9D1R218</accession>
<sequence length="522" mass="60333">MSLVRRRPTASLLVEAVKIIGRKRFEIRQQVSCPREDRQLHYLVETWFFFPQSLQINRWSYTPSHFQQSLKSYIRLGVPVRTLESLLGEAVPDELRGEAEAGEMAPDLLGECRDRLNELLRDNTAEARERYEDSVKLFCIAFRVALLARKKAVLAIEDGRERTLAAYDLTRVVTACLKRYRKTLGTRAKEARRFLRAPAYLYCDEYLSIITTRTLGEIVRGLSPVEKRSTYILASFGAQRAYRRIRYPDSMPSKDGDNELPVFRWSVLKKYVDMPLFLLVQRHSGNSLLVHILYSLIAAVAMSLALTVTFVWEDADFFSAPIFVIAVFAYICRERIKDVLKGKMFSLFGKWIPDRVLRVSDSYGRRLGICAEQFRFAAWDKLPKAVRVLRNRTHFVDILNAFHNEDILYYSKTIDIKELPDPFHEGKNLLLDISRFDISDFLRHADDVLDEAPLIGDERLLPGDKVYHVDMVRRITHRCGCDLERFRLVLTHAGLRRIDEIKPLFDTTQTASPSDEGRQGTA</sequence>
<name>A0A9D1R218_9BACT</name>
<keyword evidence="1" id="KW-0472">Membrane</keyword>
<dbReference type="Proteomes" id="UP000824264">
    <property type="component" value="Unassembled WGS sequence"/>
</dbReference>